<dbReference type="AlphaFoldDB" id="A0A5C5YVD2"/>
<keyword evidence="7" id="KW-0378">Hydrolase</keyword>
<name>A0A5C5YVD2_9BACT</name>
<dbReference type="Pfam" id="PF00005">
    <property type="entry name" value="ABC_tran"/>
    <property type="match status" value="1"/>
</dbReference>
<dbReference type="GO" id="GO:0005524">
    <property type="term" value="F:ATP binding"/>
    <property type="evidence" value="ECO:0007669"/>
    <property type="project" value="UniProtKB-KW"/>
</dbReference>
<organism evidence="7 8">
    <name type="scientific">Novipirellula herctigrandis</name>
    <dbReference type="NCBI Taxonomy" id="2527986"/>
    <lineage>
        <taxon>Bacteria</taxon>
        <taxon>Pseudomonadati</taxon>
        <taxon>Planctomycetota</taxon>
        <taxon>Planctomycetia</taxon>
        <taxon>Pirellulales</taxon>
        <taxon>Pirellulaceae</taxon>
        <taxon>Novipirellula</taxon>
    </lineage>
</organism>
<dbReference type="PANTHER" id="PTHR43875:SF1">
    <property type="entry name" value="OSMOPROTECTIVE COMPOUNDS UPTAKE ATP-BINDING PROTEIN GGTA"/>
    <property type="match status" value="1"/>
</dbReference>
<sequence>MPKVTLQKIEKSFQARPLLCGLNLETRPNEYLVLLGQSGSGKTTTLRIIAGLEKPDQGGIYFDDVDVKQVAARHRDVSLMFQHDGLYPHLTVEENLRFPLRGKLNRAGQLSRIEQIAGVLDIEPFLRRIPERLSGGELRRVSLAKSVIRQASVRLLDEPLSALDASLRHQFQHDLVRIHRQFPALTIHVTHDGNEAMRMGDRIAVLDRGVIAQIDTPENIYWSPANVSVAKAVGSPPINLFRAKQIGDRVRFDLAGIEPLHLPGVKTENELDIIVGIRPESFQIDREAPRTTARQLRLTGECCWTSVFQGMRQMQLRCGSQTVEVLLDRSETVSVGATMQLKASGGNVYRFEADGGNLLDNPSE</sequence>
<dbReference type="EMBL" id="SJPJ01000001">
    <property type="protein sequence ID" value="TWT79019.1"/>
    <property type="molecule type" value="Genomic_DNA"/>
</dbReference>
<dbReference type="GO" id="GO:0055052">
    <property type="term" value="C:ATP-binding cassette (ABC) transporter complex, substrate-binding subunit-containing"/>
    <property type="evidence" value="ECO:0007669"/>
    <property type="project" value="TreeGrafter"/>
</dbReference>
<gene>
    <name evidence="7" type="primary">sugC</name>
    <name evidence="7" type="ORF">CA13_04160</name>
</gene>
<evidence type="ECO:0000259" key="6">
    <source>
        <dbReference type="PROSITE" id="PS50893"/>
    </source>
</evidence>
<keyword evidence="5" id="KW-0472">Membrane</keyword>
<keyword evidence="2" id="KW-1003">Cell membrane</keyword>
<protein>
    <submittedName>
        <fullName evidence="7">Trehalose import ATP-binding protein SugC</fullName>
        <ecNumber evidence="7">3.6.3.-</ecNumber>
    </submittedName>
</protein>
<dbReference type="SMART" id="SM00382">
    <property type="entry name" value="AAA"/>
    <property type="match status" value="1"/>
</dbReference>
<accession>A0A5C5YVD2</accession>
<dbReference type="GO" id="GO:0016887">
    <property type="term" value="F:ATP hydrolysis activity"/>
    <property type="evidence" value="ECO:0007669"/>
    <property type="project" value="InterPro"/>
</dbReference>
<proteinExistence type="predicted"/>
<evidence type="ECO:0000256" key="3">
    <source>
        <dbReference type="ARBA" id="ARBA00022741"/>
    </source>
</evidence>
<dbReference type="Proteomes" id="UP000315010">
    <property type="component" value="Unassembled WGS sequence"/>
</dbReference>
<keyword evidence="8" id="KW-1185">Reference proteome</keyword>
<dbReference type="SUPFAM" id="SSF52540">
    <property type="entry name" value="P-loop containing nucleoside triphosphate hydrolases"/>
    <property type="match status" value="1"/>
</dbReference>
<dbReference type="OrthoDB" id="9790614at2"/>
<dbReference type="GO" id="GO:0015408">
    <property type="term" value="F:ABC-type ferric iron transporter activity"/>
    <property type="evidence" value="ECO:0007669"/>
    <property type="project" value="InterPro"/>
</dbReference>
<dbReference type="CDD" id="cd03259">
    <property type="entry name" value="ABC_Carb_Solutes_like"/>
    <property type="match status" value="1"/>
</dbReference>
<dbReference type="SUPFAM" id="SSF50331">
    <property type="entry name" value="MOP-like"/>
    <property type="match status" value="1"/>
</dbReference>
<keyword evidence="1" id="KW-0813">Transport</keyword>
<evidence type="ECO:0000256" key="1">
    <source>
        <dbReference type="ARBA" id="ARBA00022448"/>
    </source>
</evidence>
<dbReference type="RefSeq" id="WP_146394241.1">
    <property type="nucleotide sequence ID" value="NZ_SJPJ01000001.1"/>
</dbReference>
<keyword evidence="3" id="KW-0547">Nucleotide-binding</keyword>
<dbReference type="InterPro" id="IPR017871">
    <property type="entry name" value="ABC_transporter-like_CS"/>
</dbReference>
<dbReference type="InterPro" id="IPR015853">
    <property type="entry name" value="ABC_transpr_FbpC"/>
</dbReference>
<reference evidence="7 8" key="1">
    <citation type="submission" date="2019-02" db="EMBL/GenBank/DDBJ databases">
        <title>Deep-cultivation of Planctomycetes and their phenomic and genomic characterization uncovers novel biology.</title>
        <authorList>
            <person name="Wiegand S."/>
            <person name="Jogler M."/>
            <person name="Boedeker C."/>
            <person name="Pinto D."/>
            <person name="Vollmers J."/>
            <person name="Rivas-Marin E."/>
            <person name="Kohn T."/>
            <person name="Peeters S.H."/>
            <person name="Heuer A."/>
            <person name="Rast P."/>
            <person name="Oberbeckmann S."/>
            <person name="Bunk B."/>
            <person name="Jeske O."/>
            <person name="Meyerdierks A."/>
            <person name="Storesund J.E."/>
            <person name="Kallscheuer N."/>
            <person name="Luecker S."/>
            <person name="Lage O.M."/>
            <person name="Pohl T."/>
            <person name="Merkel B.J."/>
            <person name="Hornburger P."/>
            <person name="Mueller R.-W."/>
            <person name="Bruemmer F."/>
            <person name="Labrenz M."/>
            <person name="Spormann A.M."/>
            <person name="Op Den Camp H."/>
            <person name="Overmann J."/>
            <person name="Amann R."/>
            <person name="Jetten M.S.M."/>
            <person name="Mascher T."/>
            <person name="Medema M.H."/>
            <person name="Devos D.P."/>
            <person name="Kaster A.-K."/>
            <person name="Ovreas L."/>
            <person name="Rohde M."/>
            <person name="Galperin M.Y."/>
            <person name="Jogler C."/>
        </authorList>
    </citation>
    <scope>NUCLEOTIDE SEQUENCE [LARGE SCALE GENOMIC DNA]</scope>
    <source>
        <strain evidence="7 8">CA13</strain>
    </source>
</reference>
<evidence type="ECO:0000256" key="4">
    <source>
        <dbReference type="ARBA" id="ARBA00022840"/>
    </source>
</evidence>
<dbReference type="InterPro" id="IPR003593">
    <property type="entry name" value="AAA+_ATPase"/>
</dbReference>
<dbReference type="PROSITE" id="PS50893">
    <property type="entry name" value="ABC_TRANSPORTER_2"/>
    <property type="match status" value="1"/>
</dbReference>
<evidence type="ECO:0000256" key="5">
    <source>
        <dbReference type="ARBA" id="ARBA00023136"/>
    </source>
</evidence>
<evidence type="ECO:0000313" key="7">
    <source>
        <dbReference type="EMBL" id="TWT79019.1"/>
    </source>
</evidence>
<dbReference type="EC" id="3.6.3.-" evidence="7"/>
<dbReference type="InterPro" id="IPR008995">
    <property type="entry name" value="Mo/tungstate-bd_C_term_dom"/>
</dbReference>
<dbReference type="InterPro" id="IPR047641">
    <property type="entry name" value="ABC_transpr_MalK/UgpC-like"/>
</dbReference>
<evidence type="ECO:0000313" key="8">
    <source>
        <dbReference type="Proteomes" id="UP000315010"/>
    </source>
</evidence>
<dbReference type="InterPro" id="IPR027417">
    <property type="entry name" value="P-loop_NTPase"/>
</dbReference>
<dbReference type="Gene3D" id="3.40.50.300">
    <property type="entry name" value="P-loop containing nucleotide triphosphate hydrolases"/>
    <property type="match status" value="1"/>
</dbReference>
<dbReference type="Gene3D" id="2.40.50.100">
    <property type="match status" value="1"/>
</dbReference>
<dbReference type="PROSITE" id="PS00211">
    <property type="entry name" value="ABC_TRANSPORTER_1"/>
    <property type="match status" value="1"/>
</dbReference>
<evidence type="ECO:0000256" key="2">
    <source>
        <dbReference type="ARBA" id="ARBA00022475"/>
    </source>
</evidence>
<comment type="caution">
    <text evidence="7">The sequence shown here is derived from an EMBL/GenBank/DDBJ whole genome shotgun (WGS) entry which is preliminary data.</text>
</comment>
<keyword evidence="4 7" id="KW-0067">ATP-binding</keyword>
<dbReference type="PANTHER" id="PTHR43875">
    <property type="entry name" value="MALTODEXTRIN IMPORT ATP-BINDING PROTEIN MSMX"/>
    <property type="match status" value="1"/>
</dbReference>
<dbReference type="InterPro" id="IPR003439">
    <property type="entry name" value="ABC_transporter-like_ATP-bd"/>
</dbReference>
<feature type="domain" description="ABC transporter" evidence="6">
    <location>
        <begin position="4"/>
        <end position="233"/>
    </location>
</feature>